<name>A0A7U3UNM4_9ACTN</name>
<dbReference type="GO" id="GO:0006355">
    <property type="term" value="P:regulation of DNA-templated transcription"/>
    <property type="evidence" value="ECO:0007669"/>
    <property type="project" value="InterPro"/>
</dbReference>
<dbReference type="PANTHER" id="PTHR35807:SF1">
    <property type="entry name" value="TRANSCRIPTIONAL REGULATOR REDD"/>
    <property type="match status" value="1"/>
</dbReference>
<dbReference type="SUPFAM" id="SSF52540">
    <property type="entry name" value="P-loop containing nucleoside triphosphate hydrolases"/>
    <property type="match status" value="1"/>
</dbReference>
<evidence type="ECO:0000256" key="2">
    <source>
        <dbReference type="ARBA" id="ARBA00023012"/>
    </source>
</evidence>
<keyword evidence="3" id="KW-0805">Transcription regulation</keyword>
<evidence type="ECO:0000256" key="4">
    <source>
        <dbReference type="ARBA" id="ARBA00023125"/>
    </source>
</evidence>
<dbReference type="SMART" id="SM01043">
    <property type="entry name" value="BTAD"/>
    <property type="match status" value="1"/>
</dbReference>
<keyword evidence="10" id="KW-1185">Reference proteome</keyword>
<evidence type="ECO:0000256" key="7">
    <source>
        <dbReference type="SAM" id="MobiDB-lite"/>
    </source>
</evidence>
<accession>A0A7U3UNM4</accession>
<feature type="region of interest" description="Disordered" evidence="7">
    <location>
        <begin position="254"/>
        <end position="277"/>
    </location>
</feature>
<keyword evidence="5" id="KW-0804">Transcription</keyword>
<dbReference type="PANTHER" id="PTHR35807">
    <property type="entry name" value="TRANSCRIPTIONAL REGULATOR REDD-RELATED"/>
    <property type="match status" value="1"/>
</dbReference>
<dbReference type="GO" id="GO:0000160">
    <property type="term" value="P:phosphorelay signal transduction system"/>
    <property type="evidence" value="ECO:0007669"/>
    <property type="project" value="UniProtKB-KW"/>
</dbReference>
<dbReference type="Pfam" id="PF13191">
    <property type="entry name" value="AAA_16"/>
    <property type="match status" value="1"/>
</dbReference>
<evidence type="ECO:0000256" key="1">
    <source>
        <dbReference type="ARBA" id="ARBA00005820"/>
    </source>
</evidence>
<dbReference type="Gene3D" id="1.10.10.10">
    <property type="entry name" value="Winged helix-like DNA-binding domain superfamily/Winged helix DNA-binding domain"/>
    <property type="match status" value="1"/>
</dbReference>
<keyword evidence="2" id="KW-0902">Two-component regulatory system</keyword>
<dbReference type="Gene3D" id="1.25.40.10">
    <property type="entry name" value="Tetratricopeptide repeat domain"/>
    <property type="match status" value="1"/>
</dbReference>
<gene>
    <name evidence="9" type="ORF">RVR_866</name>
</gene>
<dbReference type="Pfam" id="PF00486">
    <property type="entry name" value="Trans_reg_C"/>
    <property type="match status" value="1"/>
</dbReference>
<evidence type="ECO:0000313" key="10">
    <source>
        <dbReference type="Proteomes" id="UP000595703"/>
    </source>
</evidence>
<evidence type="ECO:0000256" key="6">
    <source>
        <dbReference type="PROSITE-ProRule" id="PRU01091"/>
    </source>
</evidence>
<dbReference type="KEGG" id="arev:RVR_866"/>
<dbReference type="Pfam" id="PF03704">
    <property type="entry name" value="BTAD"/>
    <property type="match status" value="1"/>
</dbReference>
<dbReference type="Proteomes" id="UP000595703">
    <property type="component" value="Chromosome"/>
</dbReference>
<dbReference type="Gene3D" id="3.40.50.300">
    <property type="entry name" value="P-loop containing nucleotide triphosphate hydrolases"/>
    <property type="match status" value="1"/>
</dbReference>
<dbReference type="InterPro" id="IPR016032">
    <property type="entry name" value="Sig_transdc_resp-reg_C-effctor"/>
</dbReference>
<keyword evidence="4 6" id="KW-0238">DNA-binding</keyword>
<protein>
    <submittedName>
        <fullName evidence="9">Putative transcriptional regulator</fullName>
    </submittedName>
</protein>
<reference evidence="9 10" key="4">
    <citation type="journal article" date="2020" name="Sci. Rep.">
        <title>beta-carboline chemical signals induce reveromycin production through a LuxR family regulator in Streptomyces sp. SN-593.</title>
        <authorList>
            <person name="Panthee S."/>
            <person name="Kito N."/>
            <person name="Hayashi T."/>
            <person name="Shimizu T."/>
            <person name="Ishikawa J."/>
            <person name="Hamamoto H."/>
            <person name="Osada H."/>
            <person name="Takahashi S."/>
        </authorList>
    </citation>
    <scope>NUCLEOTIDE SEQUENCE [LARGE SCALE GENOMIC DNA]</scope>
    <source>
        <strain evidence="9 10">SN-593</strain>
    </source>
</reference>
<reference evidence="9 10" key="1">
    <citation type="journal article" date="2010" name="J. Bacteriol.">
        <title>Biochemical characterization of a novel indole prenyltransferase from Streptomyces sp. SN-593.</title>
        <authorList>
            <person name="Takahashi S."/>
            <person name="Takagi H."/>
            <person name="Toyoda A."/>
            <person name="Uramoto M."/>
            <person name="Nogawa T."/>
            <person name="Ueki M."/>
            <person name="Sakaki Y."/>
            <person name="Osada H."/>
        </authorList>
    </citation>
    <scope>NUCLEOTIDE SEQUENCE [LARGE SCALE GENOMIC DNA]</scope>
    <source>
        <strain evidence="9 10">SN-593</strain>
    </source>
</reference>
<evidence type="ECO:0000256" key="3">
    <source>
        <dbReference type="ARBA" id="ARBA00023015"/>
    </source>
</evidence>
<dbReference type="InterPro" id="IPR051677">
    <property type="entry name" value="AfsR-DnrI-RedD_regulator"/>
</dbReference>
<dbReference type="AlphaFoldDB" id="A0A7U3UNM4"/>
<feature type="DNA-binding region" description="OmpR/PhoB-type" evidence="6">
    <location>
        <begin position="1"/>
        <end position="101"/>
    </location>
</feature>
<dbReference type="SUPFAM" id="SSF48452">
    <property type="entry name" value="TPR-like"/>
    <property type="match status" value="1"/>
</dbReference>
<evidence type="ECO:0000259" key="8">
    <source>
        <dbReference type="PROSITE" id="PS51755"/>
    </source>
</evidence>
<dbReference type="RefSeq" id="WP_202232363.1">
    <property type="nucleotide sequence ID" value="NZ_AP018365.1"/>
</dbReference>
<dbReference type="GO" id="GO:0043531">
    <property type="term" value="F:ADP binding"/>
    <property type="evidence" value="ECO:0007669"/>
    <property type="project" value="InterPro"/>
</dbReference>
<dbReference type="EMBL" id="AP018365">
    <property type="protein sequence ID" value="BBA95845.1"/>
    <property type="molecule type" value="Genomic_DNA"/>
</dbReference>
<dbReference type="InterPro" id="IPR041664">
    <property type="entry name" value="AAA_16"/>
</dbReference>
<dbReference type="SUPFAM" id="SSF46894">
    <property type="entry name" value="C-terminal effector domain of the bipartite response regulators"/>
    <property type="match status" value="1"/>
</dbReference>
<comment type="similarity">
    <text evidence="1">Belongs to the AfsR/DnrI/RedD regulatory family.</text>
</comment>
<dbReference type="InterPro" id="IPR001867">
    <property type="entry name" value="OmpR/PhoB-type_DNA-bd"/>
</dbReference>
<evidence type="ECO:0000256" key="5">
    <source>
        <dbReference type="ARBA" id="ARBA00023163"/>
    </source>
</evidence>
<dbReference type="InterPro" id="IPR036388">
    <property type="entry name" value="WH-like_DNA-bd_sf"/>
</dbReference>
<dbReference type="InterPro" id="IPR005158">
    <property type="entry name" value="BTAD"/>
</dbReference>
<dbReference type="PROSITE" id="PS51755">
    <property type="entry name" value="OMPR_PHOB"/>
    <property type="match status" value="1"/>
</dbReference>
<feature type="domain" description="OmpR/PhoB-type" evidence="8">
    <location>
        <begin position="1"/>
        <end position="101"/>
    </location>
</feature>
<dbReference type="SMART" id="SM00862">
    <property type="entry name" value="Trans_reg_C"/>
    <property type="match status" value="1"/>
</dbReference>
<reference evidence="9 10" key="2">
    <citation type="journal article" date="2011" name="J. Antibiot.">
        <title>Furaquinocins I and J: novel polyketide isoprenoid hybrid compounds from Streptomyces reveromyceticus SN-593.</title>
        <authorList>
            <person name="Panthee S."/>
            <person name="Takahashi S."/>
            <person name="Takagi H."/>
            <person name="Nogawa T."/>
            <person name="Oowada E."/>
            <person name="Uramoto M."/>
            <person name="Osada H."/>
        </authorList>
    </citation>
    <scope>NUCLEOTIDE SEQUENCE [LARGE SCALE GENOMIC DNA]</scope>
    <source>
        <strain evidence="9 10">SN-593</strain>
    </source>
</reference>
<dbReference type="GO" id="GO:0003677">
    <property type="term" value="F:DNA binding"/>
    <property type="evidence" value="ECO:0007669"/>
    <property type="project" value="UniProtKB-UniRule"/>
</dbReference>
<evidence type="ECO:0000313" key="9">
    <source>
        <dbReference type="EMBL" id="BBA95845.1"/>
    </source>
</evidence>
<dbReference type="CDD" id="cd15831">
    <property type="entry name" value="BTAD"/>
    <property type="match status" value="1"/>
</dbReference>
<reference evidence="9 10" key="3">
    <citation type="journal article" date="2011" name="Nat. Chem. Biol.">
        <title>Reveromycin A biosynthesis uses RevG and RevJ for stereospecific spiroacetal formation.</title>
        <authorList>
            <person name="Takahashi S."/>
            <person name="Toyoda A."/>
            <person name="Sekiyama Y."/>
            <person name="Takagi H."/>
            <person name="Nogawa T."/>
            <person name="Uramoto M."/>
            <person name="Suzuki R."/>
            <person name="Koshino H."/>
            <person name="Kumano T."/>
            <person name="Panthee S."/>
            <person name="Dairi T."/>
            <person name="Ishikawa J."/>
            <person name="Ikeda H."/>
            <person name="Sakaki Y."/>
            <person name="Osada H."/>
        </authorList>
    </citation>
    <scope>NUCLEOTIDE SEQUENCE [LARGE SCALE GENOMIC DNA]</scope>
    <source>
        <strain evidence="9 10">SN-593</strain>
    </source>
</reference>
<dbReference type="InterPro" id="IPR011990">
    <property type="entry name" value="TPR-like_helical_dom_sf"/>
</dbReference>
<proteinExistence type="inferred from homology"/>
<dbReference type="InterPro" id="IPR027417">
    <property type="entry name" value="P-loop_NTPase"/>
</dbReference>
<sequence>MAEPLHDSLRLTVLGPLSVGTAEGPFPLGPLKQRLLLAMLLLRANTPVSLDLLTDTLWDGRPPRTARKNIQVYISALRKLLDRAGAGERLAHHAGGYLMRVRDDELDVLRFRHLARGAREATAQGALGPASRMLREALGLWQELPLRELRFSPAVRSEAERLDSRYVQVYEDWAEVELRLGRATEVAETVGDLVERHPERERLRAVQMTALFDQGRQTEALAAYAALRQLLAAEYGLQPSAALETLYRSILDGGPQQPGSSLGPLGAAGPRAAARRPGGVLGTVLPQDLADFTGRERHLRDLTGLLAGERRLTLLTGPVGTGKTALAVHAAHRLAAEFPDGRVLLRMRDEDGRPRTAASLVAELARMADLPEPARTADLPGAAPGAGVRRAGAQEAGTEEAAAAWRTWLEPRRVLLVLDDAADEGSVRPLVPDTGGSAVLVTSRAQLAGLASANRLDLAAFDRSESLELLGRIVGHDRLRSCPASAEQIVAATGMLPLAVRVSGLKLAVRRYLPLGEYAARLADGRTVLDELVAGDTDVRPRLDSGWNDLPTADRTTLCLLAELPEGPFTLRQAAEALTCDQDRALHKLESLMDAGALIAPDCEVTAHAAHYELPRLTQVYAREQALQHVQPLPRATA</sequence>
<organism evidence="9 10">
    <name type="scientific">Actinacidiphila reveromycinica</name>
    <dbReference type="NCBI Taxonomy" id="659352"/>
    <lineage>
        <taxon>Bacteria</taxon>
        <taxon>Bacillati</taxon>
        <taxon>Actinomycetota</taxon>
        <taxon>Actinomycetes</taxon>
        <taxon>Kitasatosporales</taxon>
        <taxon>Streptomycetaceae</taxon>
        <taxon>Actinacidiphila</taxon>
    </lineage>
</organism>